<dbReference type="EMBL" id="JAGGLL010000024">
    <property type="protein sequence ID" value="MBP2023138.1"/>
    <property type="molecule type" value="Genomic_DNA"/>
</dbReference>
<proteinExistence type="predicted"/>
<evidence type="ECO:0000313" key="2">
    <source>
        <dbReference type="Proteomes" id="UP001519308"/>
    </source>
</evidence>
<comment type="caution">
    <text evidence="1">The sequence shown here is derived from an EMBL/GenBank/DDBJ whole genome shotgun (WGS) entry which is preliminary data.</text>
</comment>
<protein>
    <recommendedName>
        <fullName evidence="3">GIY-YIG domain-containing protein</fullName>
    </recommendedName>
</protein>
<organism evidence="1 2">
    <name type="scientific">Clostridium punense</name>
    <dbReference type="NCBI Taxonomy" id="1054297"/>
    <lineage>
        <taxon>Bacteria</taxon>
        <taxon>Bacillati</taxon>
        <taxon>Bacillota</taxon>
        <taxon>Clostridia</taxon>
        <taxon>Eubacteriales</taxon>
        <taxon>Clostridiaceae</taxon>
        <taxon>Clostridium</taxon>
    </lineage>
</organism>
<reference evidence="1 2" key="1">
    <citation type="submission" date="2021-03" db="EMBL/GenBank/DDBJ databases">
        <title>Genomic Encyclopedia of Type Strains, Phase IV (KMG-IV): sequencing the most valuable type-strain genomes for metagenomic binning, comparative biology and taxonomic classification.</title>
        <authorList>
            <person name="Goeker M."/>
        </authorList>
    </citation>
    <scope>NUCLEOTIDE SEQUENCE [LARGE SCALE GENOMIC DNA]</scope>
    <source>
        <strain evidence="1 2">DSM 28650</strain>
    </source>
</reference>
<keyword evidence="2" id="KW-1185">Reference proteome</keyword>
<name>A0ABS4K5T3_9CLOT</name>
<gene>
    <name evidence="1" type="ORF">J2Z44_002973</name>
</gene>
<dbReference type="RefSeq" id="WP_021284992.1">
    <property type="nucleotide sequence ID" value="NZ_JAGGLL010000024.1"/>
</dbReference>
<evidence type="ECO:0008006" key="3">
    <source>
        <dbReference type="Google" id="ProtNLM"/>
    </source>
</evidence>
<sequence length="215" mass="25537">MKCEFKNCNKEAETKGYCEEHYPIYRKGDKKIGVYVMEFISKEGTFFYVGMTFSQDINSEVSKHKSAIINQESNKDKKLQKCFNKICLEHPELDRKEVYTNYVKDYPLDSYDAIGGRILQLDEDGTYIEVNDKETIKRIYLNKYESFIRGKIDGRSGVNKKFDFSQLTDDEREIFKFIEYEYIRICKKETYWINKLAETHGRKFCLNKKKLKAVS</sequence>
<accession>A0ABS4K5T3</accession>
<dbReference type="Proteomes" id="UP001519308">
    <property type="component" value="Unassembled WGS sequence"/>
</dbReference>
<evidence type="ECO:0000313" key="1">
    <source>
        <dbReference type="EMBL" id="MBP2023138.1"/>
    </source>
</evidence>